<comment type="subcellular location">
    <subcellularLocation>
        <location evidence="1">Cell membrane</location>
        <topology evidence="1">Multi-pass membrane protein</topology>
    </subcellularLocation>
</comment>
<dbReference type="GO" id="GO:0022857">
    <property type="term" value="F:transmembrane transporter activity"/>
    <property type="evidence" value="ECO:0007669"/>
    <property type="project" value="InterPro"/>
</dbReference>
<sequence length="328" mass="33233">MRIHRRSAWVGAILAVLVAAAVLVALVLPGAGVQTKDAFGVIFAGQGGFDATVVVNWRLPRVLAAVLVGAALALSGAIFQSLTRNPLGSPDVIGFNTGAYTGAILVTLGGVTGFAAIAGGAFVGGLITALAVYLLSLRAGSSGLRMVVVGLGVAAMLGAFNRWLISVGDLELSMQAAAWGAGSLNGLRWAQVTPVAIALLVFIAAAFLVARRMQPLDLGDDAAAGLGARLGATRLLLLAVGVALTAVSTAIAGPISFVALAAPHIARRITRASRVSPLPVALTGAFIVVVADIVAQRLFDPTQLPVGIVTVTLGGLYLITLLAKEARR</sequence>
<keyword evidence="6 8" id="KW-1133">Transmembrane helix</keyword>
<evidence type="ECO:0000256" key="4">
    <source>
        <dbReference type="ARBA" id="ARBA00022475"/>
    </source>
</evidence>
<feature type="transmembrane region" description="Helical" evidence="8">
    <location>
        <begin position="7"/>
        <end position="32"/>
    </location>
</feature>
<comment type="similarity">
    <text evidence="2">Belongs to the binding-protein-dependent transport system permease family. FecCD subfamily.</text>
</comment>
<dbReference type="PANTHER" id="PTHR30472">
    <property type="entry name" value="FERRIC ENTEROBACTIN TRANSPORT SYSTEM PERMEASE PROTEIN"/>
    <property type="match status" value="1"/>
</dbReference>
<feature type="transmembrane region" description="Helical" evidence="8">
    <location>
        <begin position="147"/>
        <end position="165"/>
    </location>
</feature>
<dbReference type="Pfam" id="PF01032">
    <property type="entry name" value="FecCD"/>
    <property type="match status" value="1"/>
</dbReference>
<dbReference type="EMBL" id="QQXK01000028">
    <property type="protein sequence ID" value="RII41424.1"/>
    <property type="molecule type" value="Genomic_DNA"/>
</dbReference>
<dbReference type="PANTHER" id="PTHR30472:SF24">
    <property type="entry name" value="FERRIC ENTEROBACTIN TRANSPORT SYSTEM PERMEASE PROTEIN FEPG"/>
    <property type="match status" value="1"/>
</dbReference>
<feature type="transmembrane region" description="Helical" evidence="8">
    <location>
        <begin position="189"/>
        <end position="210"/>
    </location>
</feature>
<evidence type="ECO:0000313" key="10">
    <source>
        <dbReference type="Proteomes" id="UP000265419"/>
    </source>
</evidence>
<name>A0A399J7Y9_9MICC</name>
<dbReference type="CDD" id="cd06550">
    <property type="entry name" value="TM_ABC_iron-siderophores_like"/>
    <property type="match status" value="1"/>
</dbReference>
<evidence type="ECO:0000313" key="9">
    <source>
        <dbReference type="EMBL" id="RII41424.1"/>
    </source>
</evidence>
<feature type="transmembrane region" description="Helical" evidence="8">
    <location>
        <begin position="62"/>
        <end position="82"/>
    </location>
</feature>
<keyword evidence="10" id="KW-1185">Reference proteome</keyword>
<dbReference type="InterPro" id="IPR000522">
    <property type="entry name" value="ABC_transptr_permease_BtuC"/>
</dbReference>
<dbReference type="InterPro" id="IPR037294">
    <property type="entry name" value="ABC_BtuC-like"/>
</dbReference>
<dbReference type="SUPFAM" id="SSF81345">
    <property type="entry name" value="ABC transporter involved in vitamin B12 uptake, BtuC"/>
    <property type="match status" value="1"/>
</dbReference>
<keyword evidence="4" id="KW-1003">Cell membrane</keyword>
<dbReference type="AlphaFoldDB" id="A0A399J7Y9"/>
<keyword evidence="3" id="KW-0813">Transport</keyword>
<keyword evidence="5 8" id="KW-0812">Transmembrane</keyword>
<evidence type="ECO:0000256" key="7">
    <source>
        <dbReference type="ARBA" id="ARBA00023136"/>
    </source>
</evidence>
<feature type="transmembrane region" description="Helical" evidence="8">
    <location>
        <begin position="278"/>
        <end position="298"/>
    </location>
</feature>
<dbReference type="GO" id="GO:0033214">
    <property type="term" value="P:siderophore-iron import into cell"/>
    <property type="evidence" value="ECO:0007669"/>
    <property type="project" value="TreeGrafter"/>
</dbReference>
<evidence type="ECO:0000256" key="8">
    <source>
        <dbReference type="SAM" id="Phobius"/>
    </source>
</evidence>
<dbReference type="GO" id="GO:0005886">
    <property type="term" value="C:plasma membrane"/>
    <property type="evidence" value="ECO:0007669"/>
    <property type="project" value="UniProtKB-SubCell"/>
</dbReference>
<evidence type="ECO:0000256" key="5">
    <source>
        <dbReference type="ARBA" id="ARBA00022692"/>
    </source>
</evidence>
<protein>
    <recommendedName>
        <fullName evidence="11">Iron-enterobactin ABC transporter permease</fullName>
    </recommendedName>
</protein>
<organism evidence="9 10">
    <name type="scientific">Galactobacter valiniphilus</name>
    <dbReference type="NCBI Taxonomy" id="2676122"/>
    <lineage>
        <taxon>Bacteria</taxon>
        <taxon>Bacillati</taxon>
        <taxon>Actinomycetota</taxon>
        <taxon>Actinomycetes</taxon>
        <taxon>Micrococcales</taxon>
        <taxon>Micrococcaceae</taxon>
        <taxon>Galactobacter</taxon>
    </lineage>
</organism>
<keyword evidence="7 8" id="KW-0472">Membrane</keyword>
<gene>
    <name evidence="9" type="ORF">DWB68_12920</name>
</gene>
<reference evidence="9 10" key="1">
    <citation type="submission" date="2018-07" db="EMBL/GenBank/DDBJ databases">
        <title>Arthrobacter sp. nov., isolated from raw cow's milk with high bacterial count.</title>
        <authorList>
            <person name="Hahne J."/>
            <person name="Isele D."/>
            <person name="Lipski A."/>
        </authorList>
    </citation>
    <scope>NUCLEOTIDE SEQUENCE [LARGE SCALE GENOMIC DNA]</scope>
    <source>
        <strain evidence="9 10">JZ R-35</strain>
    </source>
</reference>
<feature type="transmembrane region" description="Helical" evidence="8">
    <location>
        <begin position="304"/>
        <end position="323"/>
    </location>
</feature>
<dbReference type="Proteomes" id="UP000265419">
    <property type="component" value="Unassembled WGS sequence"/>
</dbReference>
<comment type="caution">
    <text evidence="9">The sequence shown here is derived from an EMBL/GenBank/DDBJ whole genome shotgun (WGS) entry which is preliminary data.</text>
</comment>
<evidence type="ECO:0000256" key="3">
    <source>
        <dbReference type="ARBA" id="ARBA00022448"/>
    </source>
</evidence>
<evidence type="ECO:0000256" key="1">
    <source>
        <dbReference type="ARBA" id="ARBA00004651"/>
    </source>
</evidence>
<evidence type="ECO:0008006" key="11">
    <source>
        <dbReference type="Google" id="ProtNLM"/>
    </source>
</evidence>
<dbReference type="Gene3D" id="1.10.3470.10">
    <property type="entry name" value="ABC transporter involved in vitamin B12 uptake, BtuC"/>
    <property type="match status" value="1"/>
</dbReference>
<evidence type="ECO:0000256" key="2">
    <source>
        <dbReference type="ARBA" id="ARBA00007935"/>
    </source>
</evidence>
<accession>A0A399J7Y9</accession>
<proteinExistence type="inferred from homology"/>
<feature type="transmembrane region" description="Helical" evidence="8">
    <location>
        <begin position="102"/>
        <end position="135"/>
    </location>
</feature>
<evidence type="ECO:0000256" key="6">
    <source>
        <dbReference type="ARBA" id="ARBA00022989"/>
    </source>
</evidence>